<gene>
    <name evidence="8" type="ORF">A2569_01600</name>
</gene>
<organism evidence="8 9">
    <name type="scientific">Candidatus Vogelbacteria bacterium RIFOXYD1_FULL_51_18</name>
    <dbReference type="NCBI Taxonomy" id="1802440"/>
    <lineage>
        <taxon>Bacteria</taxon>
        <taxon>Candidatus Vogeliibacteriota</taxon>
    </lineage>
</organism>
<dbReference type="InterPro" id="IPR013249">
    <property type="entry name" value="RNA_pol_sigma70_r4_t2"/>
</dbReference>
<dbReference type="InterPro" id="IPR014284">
    <property type="entry name" value="RNA_pol_sigma-70_dom"/>
</dbReference>
<dbReference type="CDD" id="cd06171">
    <property type="entry name" value="Sigma70_r4"/>
    <property type="match status" value="1"/>
</dbReference>
<evidence type="ECO:0000259" key="6">
    <source>
        <dbReference type="Pfam" id="PF04542"/>
    </source>
</evidence>
<reference evidence="8 9" key="1">
    <citation type="journal article" date="2016" name="Nat. Commun.">
        <title>Thousands of microbial genomes shed light on interconnected biogeochemical processes in an aquifer system.</title>
        <authorList>
            <person name="Anantharaman K."/>
            <person name="Brown C.T."/>
            <person name="Hug L.A."/>
            <person name="Sharon I."/>
            <person name="Castelle C.J."/>
            <person name="Probst A.J."/>
            <person name="Thomas B.C."/>
            <person name="Singh A."/>
            <person name="Wilkins M.J."/>
            <person name="Karaoz U."/>
            <person name="Brodie E.L."/>
            <person name="Williams K.H."/>
            <person name="Hubbard S.S."/>
            <person name="Banfield J.F."/>
        </authorList>
    </citation>
    <scope>NUCLEOTIDE SEQUENCE [LARGE SCALE GENOMIC DNA]</scope>
</reference>
<dbReference type="Pfam" id="PF08281">
    <property type="entry name" value="Sigma70_r4_2"/>
    <property type="match status" value="1"/>
</dbReference>
<dbReference type="Proteomes" id="UP000177090">
    <property type="component" value="Unassembled WGS sequence"/>
</dbReference>
<dbReference type="GO" id="GO:0006352">
    <property type="term" value="P:DNA-templated transcription initiation"/>
    <property type="evidence" value="ECO:0007669"/>
    <property type="project" value="InterPro"/>
</dbReference>
<keyword evidence="2" id="KW-0805">Transcription regulation</keyword>
<evidence type="ECO:0000256" key="1">
    <source>
        <dbReference type="ARBA" id="ARBA00010641"/>
    </source>
</evidence>
<dbReference type="SUPFAM" id="SSF88946">
    <property type="entry name" value="Sigma2 domain of RNA polymerase sigma factors"/>
    <property type="match status" value="1"/>
</dbReference>
<evidence type="ECO:0000313" key="9">
    <source>
        <dbReference type="Proteomes" id="UP000177090"/>
    </source>
</evidence>
<dbReference type="GO" id="GO:0016987">
    <property type="term" value="F:sigma factor activity"/>
    <property type="evidence" value="ECO:0007669"/>
    <property type="project" value="UniProtKB-KW"/>
</dbReference>
<dbReference type="SUPFAM" id="SSF88659">
    <property type="entry name" value="Sigma3 and sigma4 domains of RNA polymerase sigma factors"/>
    <property type="match status" value="1"/>
</dbReference>
<comment type="similarity">
    <text evidence="1">Belongs to the sigma-70 factor family. ECF subfamily.</text>
</comment>
<evidence type="ECO:0000259" key="7">
    <source>
        <dbReference type="Pfam" id="PF08281"/>
    </source>
</evidence>
<dbReference type="Gene3D" id="1.10.1740.10">
    <property type="match status" value="1"/>
</dbReference>
<evidence type="ECO:0000256" key="3">
    <source>
        <dbReference type="ARBA" id="ARBA00023082"/>
    </source>
</evidence>
<name>A0A1G2QI34_9BACT</name>
<sequence length="192" mass="22187">MLSDEKYQELTAEPDEVVLTASLSSPQAFEIIVSRYQVAFCRKARRILGNRPEVDDVVVDTFAKIYFRAQSFEGERSGAFRSWGYRILTNTALSCYRTLKRSGRLSAQSVFDERLYETPDPKDEYEVHGLTDYVASVLRRLPEHFSRALSYYFIDGRPQREIARLEGISVSAVKTRLLRARREFRRVAETIG</sequence>
<comment type="caution">
    <text evidence="8">The sequence shown here is derived from an EMBL/GenBank/DDBJ whole genome shotgun (WGS) entry which is preliminary data.</text>
</comment>
<protein>
    <recommendedName>
        <fullName evidence="10">RNA polymerase sigma factor</fullName>
    </recommendedName>
</protein>
<evidence type="ECO:0000256" key="2">
    <source>
        <dbReference type="ARBA" id="ARBA00023015"/>
    </source>
</evidence>
<dbReference type="AlphaFoldDB" id="A0A1G2QI34"/>
<dbReference type="InterPro" id="IPR036388">
    <property type="entry name" value="WH-like_DNA-bd_sf"/>
</dbReference>
<evidence type="ECO:0000256" key="4">
    <source>
        <dbReference type="ARBA" id="ARBA00023125"/>
    </source>
</evidence>
<evidence type="ECO:0000313" key="8">
    <source>
        <dbReference type="EMBL" id="OHA60235.1"/>
    </source>
</evidence>
<dbReference type="PANTHER" id="PTHR43133">
    <property type="entry name" value="RNA POLYMERASE ECF-TYPE SIGMA FACTO"/>
    <property type="match status" value="1"/>
</dbReference>
<dbReference type="Pfam" id="PF04542">
    <property type="entry name" value="Sigma70_r2"/>
    <property type="match status" value="1"/>
</dbReference>
<proteinExistence type="inferred from homology"/>
<keyword evidence="4" id="KW-0238">DNA-binding</keyword>
<dbReference type="STRING" id="1802440.A2569_01600"/>
<dbReference type="NCBIfam" id="TIGR02937">
    <property type="entry name" value="sigma70-ECF"/>
    <property type="match status" value="1"/>
</dbReference>
<feature type="domain" description="RNA polymerase sigma-70 region 2" evidence="6">
    <location>
        <begin position="33"/>
        <end position="101"/>
    </location>
</feature>
<dbReference type="PANTHER" id="PTHR43133:SF8">
    <property type="entry name" value="RNA POLYMERASE SIGMA FACTOR HI_1459-RELATED"/>
    <property type="match status" value="1"/>
</dbReference>
<dbReference type="InterPro" id="IPR007627">
    <property type="entry name" value="RNA_pol_sigma70_r2"/>
</dbReference>
<evidence type="ECO:0008006" key="10">
    <source>
        <dbReference type="Google" id="ProtNLM"/>
    </source>
</evidence>
<feature type="domain" description="RNA polymerase sigma factor 70 region 4 type 2" evidence="7">
    <location>
        <begin position="134"/>
        <end position="182"/>
    </location>
</feature>
<dbReference type="EMBL" id="MHTL01000017">
    <property type="protein sequence ID" value="OHA60235.1"/>
    <property type="molecule type" value="Genomic_DNA"/>
</dbReference>
<accession>A0A1G2QI34</accession>
<dbReference type="InterPro" id="IPR013325">
    <property type="entry name" value="RNA_pol_sigma_r2"/>
</dbReference>
<keyword evidence="3" id="KW-0731">Sigma factor</keyword>
<keyword evidence="5" id="KW-0804">Transcription</keyword>
<dbReference type="Gene3D" id="1.10.10.10">
    <property type="entry name" value="Winged helix-like DNA-binding domain superfamily/Winged helix DNA-binding domain"/>
    <property type="match status" value="1"/>
</dbReference>
<dbReference type="InterPro" id="IPR039425">
    <property type="entry name" value="RNA_pol_sigma-70-like"/>
</dbReference>
<evidence type="ECO:0000256" key="5">
    <source>
        <dbReference type="ARBA" id="ARBA00023163"/>
    </source>
</evidence>
<dbReference type="GO" id="GO:0003677">
    <property type="term" value="F:DNA binding"/>
    <property type="evidence" value="ECO:0007669"/>
    <property type="project" value="UniProtKB-KW"/>
</dbReference>
<dbReference type="InterPro" id="IPR013324">
    <property type="entry name" value="RNA_pol_sigma_r3/r4-like"/>
</dbReference>